<sequence length="50" mass="5527">EGPGNTQASPTDQGSLEKYSDLSTQGMDQVPLELETRTLPPYHRDPLLRS</sequence>
<gene>
    <name evidence="2" type="primary">ORF112313</name>
</gene>
<accession>A0A0B7AG02</accession>
<feature type="non-terminal residue" evidence="2">
    <location>
        <position position="1"/>
    </location>
</feature>
<protein>
    <submittedName>
        <fullName evidence="2">Uncharacterized protein</fullName>
    </submittedName>
</protein>
<evidence type="ECO:0000313" key="2">
    <source>
        <dbReference type="EMBL" id="CEK78860.1"/>
    </source>
</evidence>
<dbReference type="AlphaFoldDB" id="A0A0B7AG02"/>
<feature type="compositionally biased region" description="Polar residues" evidence="1">
    <location>
        <begin position="1"/>
        <end position="14"/>
    </location>
</feature>
<feature type="region of interest" description="Disordered" evidence="1">
    <location>
        <begin position="1"/>
        <end position="50"/>
    </location>
</feature>
<evidence type="ECO:0000256" key="1">
    <source>
        <dbReference type="SAM" id="MobiDB-lite"/>
    </source>
</evidence>
<organism evidence="2">
    <name type="scientific">Arion vulgaris</name>
    <dbReference type="NCBI Taxonomy" id="1028688"/>
    <lineage>
        <taxon>Eukaryota</taxon>
        <taxon>Metazoa</taxon>
        <taxon>Spiralia</taxon>
        <taxon>Lophotrochozoa</taxon>
        <taxon>Mollusca</taxon>
        <taxon>Gastropoda</taxon>
        <taxon>Heterobranchia</taxon>
        <taxon>Euthyneura</taxon>
        <taxon>Panpulmonata</taxon>
        <taxon>Eupulmonata</taxon>
        <taxon>Stylommatophora</taxon>
        <taxon>Helicina</taxon>
        <taxon>Arionoidea</taxon>
        <taxon>Arionidae</taxon>
        <taxon>Arion</taxon>
    </lineage>
</organism>
<name>A0A0B7AG02_9EUPU</name>
<dbReference type="EMBL" id="HACG01031995">
    <property type="protein sequence ID" value="CEK78860.1"/>
    <property type="molecule type" value="Transcribed_RNA"/>
</dbReference>
<reference evidence="2" key="1">
    <citation type="submission" date="2014-12" db="EMBL/GenBank/DDBJ databases">
        <title>Insight into the proteome of Arion vulgaris.</title>
        <authorList>
            <person name="Aradska J."/>
            <person name="Bulat T."/>
            <person name="Smidak R."/>
            <person name="Sarate P."/>
            <person name="Gangsoo J."/>
            <person name="Sialana F."/>
            <person name="Bilban M."/>
            <person name="Lubec G."/>
        </authorList>
    </citation>
    <scope>NUCLEOTIDE SEQUENCE</scope>
    <source>
        <tissue evidence="2">Skin</tissue>
    </source>
</reference>
<proteinExistence type="predicted"/>